<dbReference type="AlphaFoldDB" id="A0A1I4YU86"/>
<dbReference type="InterPro" id="IPR046511">
    <property type="entry name" value="DUF6689"/>
</dbReference>
<dbReference type="Proteomes" id="UP000198575">
    <property type="component" value="Unassembled WGS sequence"/>
</dbReference>
<evidence type="ECO:0000313" key="3">
    <source>
        <dbReference type="Proteomes" id="UP000198575"/>
    </source>
</evidence>
<name>A0A1I4YU86_9GAMM</name>
<organism evidence="2 3">
    <name type="scientific">Dokdonella immobilis</name>
    <dbReference type="NCBI Taxonomy" id="578942"/>
    <lineage>
        <taxon>Bacteria</taxon>
        <taxon>Pseudomonadati</taxon>
        <taxon>Pseudomonadota</taxon>
        <taxon>Gammaproteobacteria</taxon>
        <taxon>Lysobacterales</taxon>
        <taxon>Rhodanobacteraceae</taxon>
        <taxon>Dokdonella</taxon>
    </lineage>
</organism>
<sequence>MHTHRAILLILPCLALLSALAPLPRAHAGGVCEVTTSIVDGTKFKADICLPNPGGGADFEMSFDLEFKVDPADPTSLQNLTVPCVGFSVEVLDAAAIANVESRLPDPANQAIDPALPLRVTIEPPVACGLAFEDDYDAEFKGDNLLWVPFSPYRLMKAPIGGNYRDITSSVVAGSVRSRGCGGTFSEFVMVVDQAQNYASEAVAAYSDLSATIADAAVGPTASATLGSDRSLSQAAYEAGNFGDAIARLDDLLAHCGTLGGPALPNRWRSARDLSNLEGEIVARSNHLRFLLDRLNGNP</sequence>
<feature type="signal peptide" evidence="1">
    <location>
        <begin position="1"/>
        <end position="28"/>
    </location>
</feature>
<keyword evidence="1" id="KW-0732">Signal</keyword>
<dbReference type="Pfam" id="PF20396">
    <property type="entry name" value="DUF6689"/>
    <property type="match status" value="1"/>
</dbReference>
<keyword evidence="3" id="KW-1185">Reference proteome</keyword>
<evidence type="ECO:0000256" key="1">
    <source>
        <dbReference type="SAM" id="SignalP"/>
    </source>
</evidence>
<dbReference type="STRING" id="578942.SAMN05216289_12019"/>
<gene>
    <name evidence="2" type="ORF">SAMN05216289_12019</name>
</gene>
<dbReference type="RefSeq" id="WP_175498077.1">
    <property type="nucleotide sequence ID" value="NZ_FOVF01000020.1"/>
</dbReference>
<evidence type="ECO:0000313" key="2">
    <source>
        <dbReference type="EMBL" id="SFN41571.1"/>
    </source>
</evidence>
<protein>
    <submittedName>
        <fullName evidence="2">Uncharacterized protein</fullName>
    </submittedName>
</protein>
<proteinExistence type="predicted"/>
<dbReference type="EMBL" id="FOVF01000020">
    <property type="protein sequence ID" value="SFN41571.1"/>
    <property type="molecule type" value="Genomic_DNA"/>
</dbReference>
<reference evidence="2 3" key="1">
    <citation type="submission" date="2016-10" db="EMBL/GenBank/DDBJ databases">
        <authorList>
            <person name="de Groot N.N."/>
        </authorList>
    </citation>
    <scope>NUCLEOTIDE SEQUENCE [LARGE SCALE GENOMIC DNA]</scope>
    <source>
        <strain evidence="2 3">CGMCC 1.7659</strain>
    </source>
</reference>
<feature type="chain" id="PRO_5011561390" evidence="1">
    <location>
        <begin position="29"/>
        <end position="299"/>
    </location>
</feature>
<accession>A0A1I4YU86</accession>